<dbReference type="Gene3D" id="3.10.450.50">
    <property type="match status" value="1"/>
</dbReference>
<organism evidence="3 4">
    <name type="scientific">Pseudocercospora fuligena</name>
    <dbReference type="NCBI Taxonomy" id="685502"/>
    <lineage>
        <taxon>Eukaryota</taxon>
        <taxon>Fungi</taxon>
        <taxon>Dikarya</taxon>
        <taxon>Ascomycota</taxon>
        <taxon>Pezizomycotina</taxon>
        <taxon>Dothideomycetes</taxon>
        <taxon>Dothideomycetidae</taxon>
        <taxon>Mycosphaerellales</taxon>
        <taxon>Mycosphaerellaceae</taxon>
        <taxon>Pseudocercospora</taxon>
    </lineage>
</organism>
<dbReference type="EMBL" id="JABCIY010000001">
    <property type="protein sequence ID" value="KAF7198374.1"/>
    <property type="molecule type" value="Genomic_DNA"/>
</dbReference>
<keyword evidence="4" id="KW-1185">Reference proteome</keyword>
<gene>
    <name evidence="3" type="ORF">HII31_00113</name>
</gene>
<sequence length="180" mass="19935">MASTTFTTNHLTPHEAISDAAIRLVQALDDRSPELLASSLTEDASYDLRPFSFLADFGLLVGRENIVTKLLNAVGDKDTTHMLSNFRTQLSEDGKTAKLTCYALAQHWRPGQGQSWVFGNCYLMGNRYDGELVKGDDGLWRFKTFVIACTWSQGDAAVMSKSDQQKTEESVRKTASQFAA</sequence>
<name>A0A8H6VRY4_9PEZI</name>
<dbReference type="InterPro" id="IPR037401">
    <property type="entry name" value="SnoaL-like"/>
</dbReference>
<reference evidence="3" key="1">
    <citation type="submission" date="2020-04" db="EMBL/GenBank/DDBJ databases">
        <title>Draft genome resource of the tomato pathogen Pseudocercospora fuligena.</title>
        <authorList>
            <person name="Zaccaron A."/>
        </authorList>
    </citation>
    <scope>NUCLEOTIDE SEQUENCE</scope>
    <source>
        <strain evidence="3">PF001</strain>
    </source>
</reference>
<dbReference type="SUPFAM" id="SSF54427">
    <property type="entry name" value="NTF2-like"/>
    <property type="match status" value="1"/>
</dbReference>
<protein>
    <recommendedName>
        <fullName evidence="2">SnoaL-like domain-containing protein</fullName>
    </recommendedName>
</protein>
<dbReference type="AlphaFoldDB" id="A0A8H6VRY4"/>
<evidence type="ECO:0000313" key="4">
    <source>
        <dbReference type="Proteomes" id="UP000660729"/>
    </source>
</evidence>
<dbReference type="Pfam" id="PF13577">
    <property type="entry name" value="SnoaL_4"/>
    <property type="match status" value="1"/>
</dbReference>
<evidence type="ECO:0000259" key="2">
    <source>
        <dbReference type="Pfam" id="PF13577"/>
    </source>
</evidence>
<dbReference type="Proteomes" id="UP000660729">
    <property type="component" value="Unassembled WGS sequence"/>
</dbReference>
<feature type="region of interest" description="Disordered" evidence="1">
    <location>
        <begin position="161"/>
        <end position="180"/>
    </location>
</feature>
<feature type="compositionally biased region" description="Basic and acidic residues" evidence="1">
    <location>
        <begin position="163"/>
        <end position="172"/>
    </location>
</feature>
<feature type="domain" description="SnoaL-like" evidence="2">
    <location>
        <begin position="11"/>
        <end position="144"/>
    </location>
</feature>
<dbReference type="OrthoDB" id="2148716at2759"/>
<evidence type="ECO:0000256" key="1">
    <source>
        <dbReference type="SAM" id="MobiDB-lite"/>
    </source>
</evidence>
<accession>A0A8H6VRY4</accession>
<dbReference type="InterPro" id="IPR032710">
    <property type="entry name" value="NTF2-like_dom_sf"/>
</dbReference>
<comment type="caution">
    <text evidence="3">The sequence shown here is derived from an EMBL/GenBank/DDBJ whole genome shotgun (WGS) entry which is preliminary data.</text>
</comment>
<proteinExistence type="predicted"/>
<evidence type="ECO:0000313" key="3">
    <source>
        <dbReference type="EMBL" id="KAF7198374.1"/>
    </source>
</evidence>